<dbReference type="GO" id="GO:0043856">
    <property type="term" value="F:anti-sigma factor antagonist activity"/>
    <property type="evidence" value="ECO:0007669"/>
    <property type="project" value="TreeGrafter"/>
</dbReference>
<organism evidence="2 3">
    <name type="scientific">Pseudomonas saudiphocaensis</name>
    <dbReference type="NCBI Taxonomy" id="1499686"/>
    <lineage>
        <taxon>Bacteria</taxon>
        <taxon>Pseudomonadati</taxon>
        <taxon>Pseudomonadota</taxon>
        <taxon>Gammaproteobacteria</taxon>
        <taxon>Pseudomonadales</taxon>
        <taxon>Pseudomonadaceae</taxon>
        <taxon>Pseudomonas</taxon>
    </lineage>
</organism>
<dbReference type="InterPro" id="IPR014557">
    <property type="entry name" value="UCP029548_STAS-type"/>
</dbReference>
<feature type="domain" description="STAS" evidence="1">
    <location>
        <begin position="4"/>
        <end position="118"/>
    </location>
</feature>
<dbReference type="PANTHER" id="PTHR33495">
    <property type="entry name" value="ANTI-SIGMA FACTOR ANTAGONIST TM_1081-RELATED-RELATED"/>
    <property type="match status" value="1"/>
</dbReference>
<dbReference type="Pfam" id="PF01740">
    <property type="entry name" value="STAS"/>
    <property type="match status" value="1"/>
</dbReference>
<dbReference type="InterPro" id="IPR002645">
    <property type="entry name" value="STAS_dom"/>
</dbReference>
<evidence type="ECO:0000313" key="3">
    <source>
        <dbReference type="Proteomes" id="UP000053902"/>
    </source>
</evidence>
<sequence>MSTGKIQFAEQDGTFVLKFVGEIRLTLCSALDATIDQIFSSLNFSSIVIDLTESCSIDSTTLGLLAKLSILSRQKVGLLPTLVTTHPDITRLLHSMGFDQVFNIVDQPLQTPEQLADLPNQDQSEEVVKAKVLEAHRILMSLNDSNREAFRDLVMALERS</sequence>
<dbReference type="NCBIfam" id="NF045506">
    <property type="entry name" value="antisigant_RssC_Pseudo"/>
    <property type="match status" value="1"/>
</dbReference>
<evidence type="ECO:0000313" key="2">
    <source>
        <dbReference type="EMBL" id="CDZ93940.1"/>
    </source>
</evidence>
<dbReference type="EMBL" id="CCSF01000001">
    <property type="protein sequence ID" value="CDZ93940.1"/>
    <property type="molecule type" value="Genomic_DNA"/>
</dbReference>
<dbReference type="OrthoDB" id="8685730at2"/>
<dbReference type="PIRSF" id="PIRSF029548">
    <property type="entry name" value="UCP029548"/>
    <property type="match status" value="1"/>
</dbReference>
<dbReference type="SUPFAM" id="SSF52091">
    <property type="entry name" value="SpoIIaa-like"/>
    <property type="match status" value="1"/>
</dbReference>
<dbReference type="Proteomes" id="UP000053902">
    <property type="component" value="Unassembled WGS sequence"/>
</dbReference>
<dbReference type="eggNOG" id="COG1366">
    <property type="taxonomic scope" value="Bacteria"/>
</dbReference>
<dbReference type="PROSITE" id="PS50801">
    <property type="entry name" value="STAS"/>
    <property type="match status" value="1"/>
</dbReference>
<dbReference type="InterPro" id="IPR036513">
    <property type="entry name" value="STAS_dom_sf"/>
</dbReference>
<proteinExistence type="predicted"/>
<dbReference type="AlphaFoldDB" id="A0A078LRQ4"/>
<name>A0A078LRQ4_9PSED</name>
<dbReference type="HOGENOM" id="CLU_130803_1_0_6"/>
<dbReference type="RefSeq" id="WP_037023039.1">
    <property type="nucleotide sequence ID" value="NZ_CCSF01000001.1"/>
</dbReference>
<dbReference type="Gene3D" id="3.30.750.24">
    <property type="entry name" value="STAS domain"/>
    <property type="match status" value="1"/>
</dbReference>
<protein>
    <submittedName>
        <fullName evidence="2">Anti-anti-sigma factor</fullName>
    </submittedName>
</protein>
<dbReference type="CDD" id="cd07043">
    <property type="entry name" value="STAS_anti-anti-sigma_factors"/>
    <property type="match status" value="1"/>
</dbReference>
<accession>A0A078LRQ4</accession>
<dbReference type="PANTHER" id="PTHR33495:SF2">
    <property type="entry name" value="ANTI-SIGMA FACTOR ANTAGONIST TM_1081-RELATED"/>
    <property type="match status" value="1"/>
</dbReference>
<reference evidence="2 3" key="1">
    <citation type="submission" date="2014-07" db="EMBL/GenBank/DDBJ databases">
        <authorList>
            <person name="Urmite Genomes Urmite Genomes"/>
        </authorList>
    </citation>
    <scope>NUCLEOTIDE SEQUENCE [LARGE SCALE GENOMIC DNA]</scope>
    <source>
        <strain evidence="2 3">20_BN</strain>
    </source>
</reference>
<gene>
    <name evidence="2" type="ORF">BN1079_01245</name>
</gene>
<keyword evidence="3" id="KW-1185">Reference proteome</keyword>
<evidence type="ECO:0000259" key="1">
    <source>
        <dbReference type="PROSITE" id="PS50801"/>
    </source>
</evidence>
<dbReference type="STRING" id="1499686.BN1079_01245"/>